<evidence type="ECO:0000313" key="2">
    <source>
        <dbReference type="Proteomes" id="UP000821865"/>
    </source>
</evidence>
<dbReference type="EMBL" id="CM023471">
    <property type="protein sequence ID" value="KAH7966195.1"/>
    <property type="molecule type" value="Genomic_DNA"/>
</dbReference>
<accession>A0ACB8DE03</accession>
<evidence type="ECO:0000313" key="1">
    <source>
        <dbReference type="EMBL" id="KAH7966195.1"/>
    </source>
</evidence>
<gene>
    <name evidence="1" type="ORF">HPB49_014304</name>
</gene>
<organism evidence="1 2">
    <name type="scientific">Dermacentor silvarum</name>
    <name type="common">Tick</name>
    <dbReference type="NCBI Taxonomy" id="543639"/>
    <lineage>
        <taxon>Eukaryota</taxon>
        <taxon>Metazoa</taxon>
        <taxon>Ecdysozoa</taxon>
        <taxon>Arthropoda</taxon>
        <taxon>Chelicerata</taxon>
        <taxon>Arachnida</taxon>
        <taxon>Acari</taxon>
        <taxon>Parasitiformes</taxon>
        <taxon>Ixodida</taxon>
        <taxon>Ixodoidea</taxon>
        <taxon>Ixodidae</taxon>
        <taxon>Rhipicephalinae</taxon>
        <taxon>Dermacentor</taxon>
    </lineage>
</organism>
<protein>
    <submittedName>
        <fullName evidence="1">Uncharacterized protein</fullName>
    </submittedName>
</protein>
<proteinExistence type="predicted"/>
<name>A0ACB8DE03_DERSI</name>
<keyword evidence="2" id="KW-1185">Reference proteome</keyword>
<dbReference type="Proteomes" id="UP000821865">
    <property type="component" value="Chromosome 2"/>
</dbReference>
<comment type="caution">
    <text evidence="1">The sequence shown here is derived from an EMBL/GenBank/DDBJ whole genome shotgun (WGS) entry which is preliminary data.</text>
</comment>
<reference evidence="1" key="1">
    <citation type="submission" date="2020-05" db="EMBL/GenBank/DDBJ databases">
        <title>Large-scale comparative analyses of tick genomes elucidate their genetic diversity and vector capacities.</title>
        <authorList>
            <person name="Jia N."/>
            <person name="Wang J."/>
            <person name="Shi W."/>
            <person name="Du L."/>
            <person name="Sun Y."/>
            <person name="Zhan W."/>
            <person name="Jiang J."/>
            <person name="Wang Q."/>
            <person name="Zhang B."/>
            <person name="Ji P."/>
            <person name="Sakyi L.B."/>
            <person name="Cui X."/>
            <person name="Yuan T."/>
            <person name="Jiang B."/>
            <person name="Yang W."/>
            <person name="Lam T.T.-Y."/>
            <person name="Chang Q."/>
            <person name="Ding S."/>
            <person name="Wang X."/>
            <person name="Zhu J."/>
            <person name="Ruan X."/>
            <person name="Zhao L."/>
            <person name="Wei J."/>
            <person name="Que T."/>
            <person name="Du C."/>
            <person name="Cheng J."/>
            <person name="Dai P."/>
            <person name="Han X."/>
            <person name="Huang E."/>
            <person name="Gao Y."/>
            <person name="Liu J."/>
            <person name="Shao H."/>
            <person name="Ye R."/>
            <person name="Li L."/>
            <person name="Wei W."/>
            <person name="Wang X."/>
            <person name="Wang C."/>
            <person name="Yang T."/>
            <person name="Huo Q."/>
            <person name="Li W."/>
            <person name="Guo W."/>
            <person name="Chen H."/>
            <person name="Zhou L."/>
            <person name="Ni X."/>
            <person name="Tian J."/>
            <person name="Zhou Y."/>
            <person name="Sheng Y."/>
            <person name="Liu T."/>
            <person name="Pan Y."/>
            <person name="Xia L."/>
            <person name="Li J."/>
            <person name="Zhao F."/>
            <person name="Cao W."/>
        </authorList>
    </citation>
    <scope>NUCLEOTIDE SEQUENCE</scope>
    <source>
        <strain evidence="1">Dsil-2018</strain>
    </source>
</reference>
<sequence>MGRKKKRSRRRDKSSSHRTRRSMPSSKPLLEQSAPDTQALSYLNQTHAPTSPGHLEEPSAADEMQVKWAPEPAQVRSSSDQMQAQSSEEQPRKERKSSKASKSSRASHGVSWGEVCETNVQTEGADASQDHASPTSAAAREHIDSEPPAKEIDKDVERRLVAMFKRQLKTFLFPPRKRQGFVFPLDYEDRSILDGRSIREERHFPWMIHPKTTFRNAWDLCMLVMSFASVILVPLNMAYFESVQEERLEWRLFNIASDLLFFADVIFNFRTGIPMKEDHGRINMDPEYVAVQYRRGWFYVDSFCCLPLDYTAMVVLHTGDSADDPSATSAYPSILRINKLLALPKIGRLTAIIRNLADVEENFFVYSKGVYVRLLFHLGLLFLLIHWHGCLQYYVDRLEGFPSNSWVARLDLVNASWPVQYSWSVYGSSSMMLGVGMGAIEADNAPDSWLRCGCMATGHALQALLVGACIDMITSMNFTRLRNRQKIRDLDDYMQYKMLPLNLRRRIRDYAENRFKGRVFDENQIIQSLSDPLRERVMWHNCRRVLRNVPFFARAEPDFLRDLTARMKMEFFVPNEVVAAAGTMGDRLYLLQSGSAHVVDDMGITVATVMPGDRFGGGYI</sequence>